<dbReference type="PANTHER" id="PTHR23076">
    <property type="entry name" value="METALLOPROTEASE M41 FTSH"/>
    <property type="match status" value="1"/>
</dbReference>
<comment type="caution">
    <text evidence="4">The sequence shown here is derived from an EMBL/GenBank/DDBJ whole genome shotgun (WGS) entry which is preliminary data.</text>
</comment>
<keyword evidence="1" id="KW-0547">Nucleotide-binding</keyword>
<gene>
    <name evidence="4" type="ORF">ACFSQT_11695</name>
</gene>
<dbReference type="InterPro" id="IPR037219">
    <property type="entry name" value="Peptidase_M41-like"/>
</dbReference>
<reference evidence="5" key="1">
    <citation type="journal article" date="2019" name="Int. J. Syst. Evol. Microbiol.">
        <title>The Global Catalogue of Microorganisms (GCM) 10K type strain sequencing project: providing services to taxonomists for standard genome sequencing and annotation.</title>
        <authorList>
            <consortium name="The Broad Institute Genomics Platform"/>
            <consortium name="The Broad Institute Genome Sequencing Center for Infectious Disease"/>
            <person name="Wu L."/>
            <person name="Ma J."/>
        </authorList>
    </citation>
    <scope>NUCLEOTIDE SEQUENCE [LARGE SCALE GENOMIC DNA]</scope>
    <source>
        <strain evidence="5">CGMCC 1.16226</strain>
    </source>
</reference>
<dbReference type="SUPFAM" id="SSF140990">
    <property type="entry name" value="FtsH protease domain-like"/>
    <property type="match status" value="1"/>
</dbReference>
<dbReference type="CDD" id="cd19481">
    <property type="entry name" value="RecA-like_protease"/>
    <property type="match status" value="1"/>
</dbReference>
<dbReference type="Gene3D" id="3.40.50.300">
    <property type="entry name" value="P-loop containing nucleotide triphosphate hydrolases"/>
    <property type="match status" value="1"/>
</dbReference>
<protein>
    <submittedName>
        <fullName evidence="4">AAA family ATPase</fullName>
    </submittedName>
</protein>
<dbReference type="RefSeq" id="WP_379018632.1">
    <property type="nucleotide sequence ID" value="NZ_JBHUGY010000019.1"/>
</dbReference>
<dbReference type="InterPro" id="IPR003593">
    <property type="entry name" value="AAA+_ATPase"/>
</dbReference>
<sequence length="650" mass="70343">MKRLSKALSAKLALNATRFAAYCSVMRALRDQRDFLSGGPAVIVLIAPREEDVDIYEGASKFPAKGESLITGSVYDRDRTLVMTVEPDGRKKSERFDLLGITGSNDRIVVVTHSRDLLAENVDAVADAVLVLPAIQPRYLKAAARFCRNQILSDEDASFLATVPLHVLAAIWRKGRALDKVLQAARATMVAPKSSVGQGPTLDDLHGLGAAADWGRELAVDLKDWRAGRIGWSEVDRGILLSGPPGSGKTMFAAALARTCGVYLVLGSLARWQAMGHLGDLLKAMRGAFAEGMKNAPSILLIDEIDSIGDRNAFSGHNAQYSREVVNGLLECLDGSGGREGVVVVGATNFPHMLDAALTRPGRLDRHVNIPLPDMMGRRGILGWHLAKASSSLDLTSVAARTDGWTGAALEQLARQARRRARRARRDLETADLLAELPELMSLPEALLWRNAIHEASHVVVGLALVVGDFRSVEIIDTFDPTGETTQRGGGARFDERLFPERTKAGFLDRIAVALAGLAAEEAVFGSRSARGGGRKGSDLHIATVTALEVEAAYGLGGGFTFLSGASEEELLVTLHMNGDLRFRVEKLLADEFQRAKILIETRREELHCIAKALLQKRRLSGSEVDELIDIQHRSGRQESTLGLSDHIST</sequence>
<evidence type="ECO:0000313" key="4">
    <source>
        <dbReference type="EMBL" id="MFD2053724.1"/>
    </source>
</evidence>
<dbReference type="InterPro" id="IPR027417">
    <property type="entry name" value="P-loop_NTPase"/>
</dbReference>
<keyword evidence="1" id="KW-0067">ATP-binding</keyword>
<keyword evidence="5" id="KW-1185">Reference proteome</keyword>
<evidence type="ECO:0000256" key="1">
    <source>
        <dbReference type="RuleBase" id="RU003651"/>
    </source>
</evidence>
<dbReference type="InterPro" id="IPR003960">
    <property type="entry name" value="ATPase_AAA_CS"/>
</dbReference>
<dbReference type="InterPro" id="IPR000642">
    <property type="entry name" value="Peptidase_M41"/>
</dbReference>
<dbReference type="Proteomes" id="UP001597349">
    <property type="component" value="Unassembled WGS sequence"/>
</dbReference>
<dbReference type="Gene3D" id="1.20.58.760">
    <property type="entry name" value="Peptidase M41"/>
    <property type="match status" value="1"/>
</dbReference>
<proteinExistence type="inferred from homology"/>
<keyword evidence="2" id="KW-0175">Coiled coil</keyword>
<organism evidence="4 5">
    <name type="scientific">Mesorhizobium calcicola</name>
    <dbReference type="NCBI Taxonomy" id="1300310"/>
    <lineage>
        <taxon>Bacteria</taxon>
        <taxon>Pseudomonadati</taxon>
        <taxon>Pseudomonadota</taxon>
        <taxon>Alphaproteobacteria</taxon>
        <taxon>Hyphomicrobiales</taxon>
        <taxon>Phyllobacteriaceae</taxon>
        <taxon>Mesorhizobium</taxon>
    </lineage>
</organism>
<dbReference type="SMART" id="SM00382">
    <property type="entry name" value="AAA"/>
    <property type="match status" value="1"/>
</dbReference>
<dbReference type="PROSITE" id="PS00674">
    <property type="entry name" value="AAA"/>
    <property type="match status" value="1"/>
</dbReference>
<dbReference type="PANTHER" id="PTHR23076:SF97">
    <property type="entry name" value="ATP-DEPENDENT ZINC METALLOPROTEASE YME1L1"/>
    <property type="match status" value="1"/>
</dbReference>
<accession>A0ABW4WBB4</accession>
<feature type="coiled-coil region" evidence="2">
    <location>
        <begin position="407"/>
        <end position="434"/>
    </location>
</feature>
<name>A0ABW4WBB4_9HYPH</name>
<comment type="similarity">
    <text evidence="1">Belongs to the AAA ATPase family.</text>
</comment>
<evidence type="ECO:0000256" key="2">
    <source>
        <dbReference type="SAM" id="Coils"/>
    </source>
</evidence>
<dbReference type="SUPFAM" id="SSF52540">
    <property type="entry name" value="P-loop containing nucleoside triphosphate hydrolases"/>
    <property type="match status" value="1"/>
</dbReference>
<dbReference type="Pfam" id="PF00004">
    <property type="entry name" value="AAA"/>
    <property type="match status" value="1"/>
</dbReference>
<evidence type="ECO:0000259" key="3">
    <source>
        <dbReference type="SMART" id="SM00382"/>
    </source>
</evidence>
<feature type="domain" description="AAA+ ATPase" evidence="3">
    <location>
        <begin position="235"/>
        <end position="374"/>
    </location>
</feature>
<dbReference type="InterPro" id="IPR003959">
    <property type="entry name" value="ATPase_AAA_core"/>
</dbReference>
<dbReference type="Gene3D" id="1.10.8.60">
    <property type="match status" value="1"/>
</dbReference>
<dbReference type="Pfam" id="PF01434">
    <property type="entry name" value="Peptidase_M41"/>
    <property type="match status" value="1"/>
</dbReference>
<dbReference type="EMBL" id="JBHUGY010000019">
    <property type="protein sequence ID" value="MFD2053724.1"/>
    <property type="molecule type" value="Genomic_DNA"/>
</dbReference>
<evidence type="ECO:0000313" key="5">
    <source>
        <dbReference type="Proteomes" id="UP001597349"/>
    </source>
</evidence>